<dbReference type="GO" id="GO:0003723">
    <property type="term" value="F:RNA binding"/>
    <property type="evidence" value="ECO:0007669"/>
    <property type="project" value="InterPro"/>
</dbReference>
<organism evidence="2 3">
    <name type="scientific">Mycolicibacterium diernhoferi</name>
    <dbReference type="NCBI Taxonomy" id="1801"/>
    <lineage>
        <taxon>Bacteria</taxon>
        <taxon>Bacillati</taxon>
        <taxon>Actinomycetota</taxon>
        <taxon>Actinomycetes</taxon>
        <taxon>Mycobacteriales</taxon>
        <taxon>Mycobacteriaceae</taxon>
        <taxon>Mycolicibacterium</taxon>
    </lineage>
</organism>
<dbReference type="InterPro" id="IPR013655">
    <property type="entry name" value="PAS_fold_3"/>
</dbReference>
<name>A0A1Q4H774_9MYCO</name>
<proteinExistence type="predicted"/>
<dbReference type="RefSeq" id="WP_073858697.1">
    <property type="nucleotide sequence ID" value="NZ_BAAATC010000019.1"/>
</dbReference>
<evidence type="ECO:0000313" key="3">
    <source>
        <dbReference type="Proteomes" id="UP000191039"/>
    </source>
</evidence>
<evidence type="ECO:0000259" key="1">
    <source>
        <dbReference type="PROSITE" id="PS50921"/>
    </source>
</evidence>
<protein>
    <submittedName>
        <fullName evidence="2">Antitermination regulator</fullName>
    </submittedName>
</protein>
<reference evidence="2 3" key="1">
    <citation type="submission" date="2016-09" db="EMBL/GenBank/DDBJ databases">
        <title>genome sequences of unsequenced Mycobacteria.</title>
        <authorList>
            <person name="Greninger A.L."/>
            <person name="Jerome K.R."/>
            <person name="Mcnair B."/>
            <person name="Wallis C."/>
            <person name="Fang F."/>
        </authorList>
    </citation>
    <scope>NUCLEOTIDE SEQUENCE [LARGE SCALE GENOMIC DNA]</scope>
    <source>
        <strain evidence="2 3">BM1</strain>
    </source>
</reference>
<dbReference type="Gene3D" id="3.30.450.20">
    <property type="entry name" value="PAS domain"/>
    <property type="match status" value="1"/>
</dbReference>
<dbReference type="PROSITE" id="PS50921">
    <property type="entry name" value="ANTAR"/>
    <property type="match status" value="1"/>
</dbReference>
<comment type="caution">
    <text evidence="2">The sequence shown here is derived from an EMBL/GenBank/DDBJ whole genome shotgun (WGS) entry which is preliminary data.</text>
</comment>
<dbReference type="InterPro" id="IPR036388">
    <property type="entry name" value="WH-like_DNA-bd_sf"/>
</dbReference>
<dbReference type="Pfam" id="PF03861">
    <property type="entry name" value="ANTAR"/>
    <property type="match status" value="1"/>
</dbReference>
<evidence type="ECO:0000313" key="2">
    <source>
        <dbReference type="EMBL" id="OPE53921.1"/>
    </source>
</evidence>
<sequence>MGAGDAVEVTPVEQALAGGIPQRVGWYRFYFADERWEWSPEVEIMHGYEPGTAAPTTQMVLGHKHSEDREQVAATLGQILVTHRAFCTRHRIITVAGEIREVLVVSQPIKDDHGVVGTHGFYIDVTPGREKLISAAVAEITDQRAVIEQAKGVLSVVYRIDADAAFDLLRWRSQESNVKLRALAEQLMSDFRCVGGGQQLPDRETFDNLLMTAHLRIAASEARTGDDASGA</sequence>
<dbReference type="InterPro" id="IPR005561">
    <property type="entry name" value="ANTAR"/>
</dbReference>
<dbReference type="Pfam" id="PF08447">
    <property type="entry name" value="PAS_3"/>
    <property type="match status" value="1"/>
</dbReference>
<dbReference type="STRING" id="1801.BRW64_22600"/>
<accession>A0A1Q4H774</accession>
<dbReference type="Gene3D" id="1.10.10.10">
    <property type="entry name" value="Winged helix-like DNA-binding domain superfamily/Winged helix DNA-binding domain"/>
    <property type="match status" value="1"/>
</dbReference>
<dbReference type="SUPFAM" id="SSF55785">
    <property type="entry name" value="PYP-like sensor domain (PAS domain)"/>
    <property type="match status" value="1"/>
</dbReference>
<gene>
    <name evidence="2" type="ORF">BV510_13055</name>
</gene>
<dbReference type="AlphaFoldDB" id="A0A1Q4H774"/>
<dbReference type="SMART" id="SM01012">
    <property type="entry name" value="ANTAR"/>
    <property type="match status" value="1"/>
</dbReference>
<dbReference type="InterPro" id="IPR035965">
    <property type="entry name" value="PAS-like_dom_sf"/>
</dbReference>
<dbReference type="EMBL" id="MIJD01000120">
    <property type="protein sequence ID" value="OPE53921.1"/>
    <property type="molecule type" value="Genomic_DNA"/>
</dbReference>
<dbReference type="InterPro" id="IPR000014">
    <property type="entry name" value="PAS"/>
</dbReference>
<dbReference type="Proteomes" id="UP000191039">
    <property type="component" value="Unassembled WGS sequence"/>
</dbReference>
<feature type="domain" description="ANTAR" evidence="1">
    <location>
        <begin position="127"/>
        <end position="188"/>
    </location>
</feature>
<dbReference type="NCBIfam" id="TIGR00229">
    <property type="entry name" value="sensory_box"/>
    <property type="match status" value="1"/>
</dbReference>